<feature type="chain" id="PRO_5028934145" evidence="3">
    <location>
        <begin position="19"/>
        <end position="354"/>
    </location>
</feature>
<feature type="domain" description="TPM" evidence="4">
    <location>
        <begin position="29"/>
        <end position="149"/>
    </location>
</feature>
<organism evidence="5 6">
    <name type="scientific">Mucilaginibacter mali</name>
    <dbReference type="NCBI Taxonomy" id="2740462"/>
    <lineage>
        <taxon>Bacteria</taxon>
        <taxon>Pseudomonadati</taxon>
        <taxon>Bacteroidota</taxon>
        <taxon>Sphingobacteriia</taxon>
        <taxon>Sphingobacteriales</taxon>
        <taxon>Sphingobacteriaceae</taxon>
        <taxon>Mucilaginibacter</taxon>
    </lineage>
</organism>
<keyword evidence="2" id="KW-0812">Transmembrane</keyword>
<keyword evidence="2" id="KW-1133">Transmembrane helix</keyword>
<dbReference type="Gene3D" id="3.10.310.50">
    <property type="match status" value="1"/>
</dbReference>
<dbReference type="Pfam" id="PF04536">
    <property type="entry name" value="TPM_phosphatase"/>
    <property type="match status" value="1"/>
</dbReference>
<dbReference type="KEGG" id="mmab:HQ865_05780"/>
<dbReference type="InterPro" id="IPR007621">
    <property type="entry name" value="TPM_dom"/>
</dbReference>
<feature type="signal peptide" evidence="3">
    <location>
        <begin position="1"/>
        <end position="18"/>
    </location>
</feature>
<dbReference type="PANTHER" id="PTHR30373">
    <property type="entry name" value="UPF0603 PROTEIN YGCG"/>
    <property type="match status" value="1"/>
</dbReference>
<keyword evidence="6" id="KW-1185">Reference proteome</keyword>
<keyword evidence="2" id="KW-0472">Membrane</keyword>
<dbReference type="AlphaFoldDB" id="A0A7D4Q9E7"/>
<evidence type="ECO:0000256" key="1">
    <source>
        <dbReference type="SAM" id="MobiDB-lite"/>
    </source>
</evidence>
<dbReference type="RefSeq" id="WP_173413978.1">
    <property type="nucleotide sequence ID" value="NZ_CP054139.1"/>
</dbReference>
<evidence type="ECO:0000313" key="6">
    <source>
        <dbReference type="Proteomes" id="UP000505355"/>
    </source>
</evidence>
<dbReference type="Proteomes" id="UP000505355">
    <property type="component" value="Chromosome"/>
</dbReference>
<feature type="transmembrane region" description="Helical" evidence="2">
    <location>
        <begin position="187"/>
        <end position="206"/>
    </location>
</feature>
<feature type="compositionally biased region" description="Low complexity" evidence="1">
    <location>
        <begin position="222"/>
        <end position="237"/>
    </location>
</feature>
<feature type="compositionally biased region" description="Low complexity" evidence="1">
    <location>
        <begin position="321"/>
        <end position="354"/>
    </location>
</feature>
<sequence length="354" mass="38090">MKKTLLLLWVCIAQIAIAQIPKPEKNTYVNDFAGVLTKAQITDLNKSIFEIEKAKQVQLAIVLVNKVPAAYDIQDFAVLIGKKWHVGTNKKGIVYVAAIDQHKQRIEVARNLDDIFTSAKCTGIMDYMKESFRGKDYNGGLVILVDQISSALQVQAPATQKTPTAVTAAVSAPATPAKADDGNRDTIVGFLFVAVVVILILWYRSVRNRKQRAMQQFYNNSNANNQGYYNPGQAAGNPGYGNPGYGQPGYQQPDHTVRNVVTGAVLGAAAGYAARTIQDNMNDHHQGQNQGNSNYNSNNISSNDDSGNQPSSWGNWGGDSGSSSSDSSYDSGFSDDSSDSGSSDSSSSGATSDW</sequence>
<feature type="compositionally biased region" description="Gly residues" evidence="1">
    <location>
        <begin position="238"/>
        <end position="247"/>
    </location>
</feature>
<feature type="compositionally biased region" description="Low complexity" evidence="1">
    <location>
        <begin position="287"/>
        <end position="314"/>
    </location>
</feature>
<feature type="region of interest" description="Disordered" evidence="1">
    <location>
        <begin position="222"/>
        <end position="254"/>
    </location>
</feature>
<keyword evidence="3" id="KW-0732">Signal</keyword>
<gene>
    <name evidence="5" type="ORF">HQ865_05780</name>
</gene>
<accession>A0A7D4Q9E7</accession>
<protein>
    <submittedName>
        <fullName evidence="5">TPM domain-containing protein</fullName>
    </submittedName>
</protein>
<name>A0A7D4Q9E7_9SPHI</name>
<evidence type="ECO:0000259" key="4">
    <source>
        <dbReference type="Pfam" id="PF04536"/>
    </source>
</evidence>
<dbReference type="EMBL" id="CP054139">
    <property type="protein sequence ID" value="QKJ29284.1"/>
    <property type="molecule type" value="Genomic_DNA"/>
</dbReference>
<evidence type="ECO:0000313" key="5">
    <source>
        <dbReference type="EMBL" id="QKJ29284.1"/>
    </source>
</evidence>
<reference evidence="5 6" key="1">
    <citation type="submission" date="2020-05" db="EMBL/GenBank/DDBJ databases">
        <title>Mucilaginibacter mali sp. nov.</title>
        <authorList>
            <person name="Kim H.S."/>
            <person name="Lee K.C."/>
            <person name="Suh M.K."/>
            <person name="Kim J.-S."/>
            <person name="Han K.-I."/>
            <person name="Eom M.K."/>
            <person name="Shin Y.K."/>
            <person name="Lee J.-S."/>
        </authorList>
    </citation>
    <scope>NUCLEOTIDE SEQUENCE [LARGE SCALE GENOMIC DNA]</scope>
    <source>
        <strain evidence="5 6">G2-14</strain>
    </source>
</reference>
<dbReference type="PANTHER" id="PTHR30373:SF2">
    <property type="entry name" value="UPF0603 PROTEIN YGCG"/>
    <property type="match status" value="1"/>
</dbReference>
<evidence type="ECO:0000256" key="3">
    <source>
        <dbReference type="SAM" id="SignalP"/>
    </source>
</evidence>
<evidence type="ECO:0000256" key="2">
    <source>
        <dbReference type="SAM" id="Phobius"/>
    </source>
</evidence>
<proteinExistence type="predicted"/>
<feature type="region of interest" description="Disordered" evidence="1">
    <location>
        <begin position="282"/>
        <end position="354"/>
    </location>
</feature>